<dbReference type="GO" id="GO:0097053">
    <property type="term" value="P:L-kynurenine catabolic process"/>
    <property type="evidence" value="ECO:0007669"/>
    <property type="project" value="UniProtKB-UniRule"/>
</dbReference>
<evidence type="ECO:0000256" key="1">
    <source>
        <dbReference type="ARBA" id="ARBA00022642"/>
    </source>
</evidence>
<dbReference type="GO" id="GO:0009435">
    <property type="term" value="P:NAD+ biosynthetic process"/>
    <property type="evidence" value="ECO:0007669"/>
    <property type="project" value="UniProtKB-UniRule"/>
</dbReference>
<evidence type="ECO:0000313" key="8">
    <source>
        <dbReference type="Proteomes" id="UP000003374"/>
    </source>
</evidence>
<dbReference type="NCBIfam" id="TIGR01814">
    <property type="entry name" value="kynureninase"/>
    <property type="match status" value="1"/>
</dbReference>
<sequence length="413" mass="45791">MYGLSRDDCERLDREDPLGTLRGRFELPSGLIYLDGNSLGALPVGARQRLDELVRVQWGEDLIRSWNRHDWIGMPRRIGAKIARLIGARDDEVIAADSTSINLFKLLAAALRLRPRRRIIVSERTNFPTDLYIIEGLIELLGQGHELRLVHADELSDALDEKVAVLVMTQVDYRSGRLHDLAALTRQAQAKGVLTLWDLSHSAGAMPIELNAAGVDMAVGCGYKYLNGGPGAPAYLFIARRHLRDAQPTIAGWMGHAAPFTFAPDYRPAAGIERHLVGTPPVLGLAALEVGVDLLLEADLQLVREKSRRLGDLYLRLLDQECAAFGFEHACPHDSTRRGSQVAVRHPQGYAIIQALIVEGVIGDFRAPDILRFGLAPLYLRYVDIWDAVAALHRVMASQAWNKPEFKRKATVT</sequence>
<dbReference type="UniPathway" id="UPA00253">
    <property type="reaction ID" value="UER00329"/>
</dbReference>
<accession>A4BV35</accession>
<keyword evidence="8" id="KW-1185">Reference proteome</keyword>
<comment type="pathway">
    <text evidence="4 6">Amino-acid degradation; L-kynurenine degradation; L-alanine and anthranilate from L-kynurenine: step 1/1.</text>
</comment>
<dbReference type="InterPro" id="IPR010111">
    <property type="entry name" value="Kynureninase"/>
</dbReference>
<dbReference type="FunFam" id="3.40.640.10:FF:000107">
    <property type="entry name" value="Kynureninase"/>
    <property type="match status" value="1"/>
</dbReference>
<feature type="binding site" evidence="4">
    <location>
        <position position="100"/>
    </location>
    <ligand>
        <name>pyridoxal 5'-phosphate</name>
        <dbReference type="ChEBI" id="CHEBI:597326"/>
    </ligand>
</feature>
<dbReference type="Gene3D" id="3.40.640.10">
    <property type="entry name" value="Type I PLP-dependent aspartate aminotransferase-like (Major domain)"/>
    <property type="match status" value="1"/>
</dbReference>
<comment type="caution">
    <text evidence="7">The sequence shown here is derived from an EMBL/GenBank/DDBJ whole genome shotgun (WGS) entry which is preliminary data.</text>
</comment>
<reference evidence="7 8" key="1">
    <citation type="submission" date="2006-02" db="EMBL/GenBank/DDBJ databases">
        <authorList>
            <person name="Waterbury J."/>
            <person name="Ferriera S."/>
            <person name="Johnson J."/>
            <person name="Kravitz S."/>
            <person name="Halpern A."/>
            <person name="Remington K."/>
            <person name="Beeson K."/>
            <person name="Tran B."/>
            <person name="Rogers Y.-H."/>
            <person name="Friedman R."/>
            <person name="Venter J.C."/>
        </authorList>
    </citation>
    <scope>NUCLEOTIDE SEQUENCE [LARGE SCALE GENOMIC DNA]</scope>
    <source>
        <strain evidence="7 8">Nb-231</strain>
    </source>
</reference>
<comment type="similarity">
    <text evidence="4 6">Belongs to the kynureninase family.</text>
</comment>
<dbReference type="InterPro" id="IPR015424">
    <property type="entry name" value="PyrdxlP-dep_Trfase"/>
</dbReference>
<protein>
    <recommendedName>
        <fullName evidence="4 5">Kynureninase</fullName>
        <ecNumber evidence="4 5">3.7.1.3</ecNumber>
    </recommendedName>
    <alternativeName>
        <fullName evidence="4">L-kynurenine hydrolase</fullName>
    </alternativeName>
</protein>
<keyword evidence="1 4" id="KW-0662">Pyridine nucleotide biosynthesis</keyword>
<evidence type="ECO:0000256" key="6">
    <source>
        <dbReference type="PIRNR" id="PIRNR038800"/>
    </source>
</evidence>
<feature type="binding site" evidence="4">
    <location>
        <position position="279"/>
    </location>
    <ligand>
        <name>pyridoxal 5'-phosphate</name>
        <dbReference type="ChEBI" id="CHEBI:597326"/>
    </ligand>
</feature>
<feature type="binding site" evidence="4">
    <location>
        <position position="99"/>
    </location>
    <ligand>
        <name>pyridoxal 5'-phosphate</name>
        <dbReference type="ChEBI" id="CHEBI:597326"/>
    </ligand>
</feature>
<keyword evidence="3 4" id="KW-0663">Pyridoxal phosphate</keyword>
<comment type="catalytic activity">
    <reaction evidence="4 6">
        <text>L-kynurenine + H2O = anthranilate + L-alanine + H(+)</text>
        <dbReference type="Rhea" id="RHEA:16813"/>
        <dbReference type="ChEBI" id="CHEBI:15377"/>
        <dbReference type="ChEBI" id="CHEBI:15378"/>
        <dbReference type="ChEBI" id="CHEBI:16567"/>
        <dbReference type="ChEBI" id="CHEBI:57959"/>
        <dbReference type="ChEBI" id="CHEBI:57972"/>
        <dbReference type="EC" id="3.7.1.3"/>
    </reaction>
</comment>
<proteinExistence type="inferred from homology"/>
<dbReference type="UniPathway" id="UPA00334">
    <property type="reaction ID" value="UER00455"/>
</dbReference>
<dbReference type="GO" id="GO:0019805">
    <property type="term" value="P:quinolinate biosynthetic process"/>
    <property type="evidence" value="ECO:0007669"/>
    <property type="project" value="UniProtKB-UniRule"/>
</dbReference>
<dbReference type="STRING" id="314278.NB231_14046"/>
<keyword evidence="2 4" id="KW-0378">Hydrolase</keyword>
<dbReference type="Proteomes" id="UP000003374">
    <property type="component" value="Unassembled WGS sequence"/>
</dbReference>
<organism evidence="7 8">
    <name type="scientific">Nitrococcus mobilis Nb-231</name>
    <dbReference type="NCBI Taxonomy" id="314278"/>
    <lineage>
        <taxon>Bacteria</taxon>
        <taxon>Pseudomonadati</taxon>
        <taxon>Pseudomonadota</taxon>
        <taxon>Gammaproteobacteria</taxon>
        <taxon>Chromatiales</taxon>
        <taxon>Ectothiorhodospiraceae</taxon>
        <taxon>Nitrococcus</taxon>
    </lineage>
</organism>
<name>A4BV35_9GAMM</name>
<feature type="modified residue" description="N6-(pyridoxal phosphate)lysine" evidence="4">
    <location>
        <position position="224"/>
    </location>
</feature>
<dbReference type="InterPro" id="IPR015422">
    <property type="entry name" value="PyrdxlP-dep_Trfase_small"/>
</dbReference>
<comment type="pathway">
    <text evidence="4 6">Cofactor biosynthesis; NAD(+) biosynthesis; quinolinate from L-kynurenine: step 2/3.</text>
</comment>
<dbReference type="eggNOG" id="COG3844">
    <property type="taxonomic scope" value="Bacteria"/>
</dbReference>
<feature type="binding site" evidence="4">
    <location>
        <begin position="127"/>
        <end position="130"/>
    </location>
    <ligand>
        <name>pyridoxal 5'-phosphate</name>
        <dbReference type="ChEBI" id="CHEBI:597326"/>
    </ligand>
</feature>
<dbReference type="PIRSF" id="PIRSF038800">
    <property type="entry name" value="KYNU"/>
    <property type="match status" value="1"/>
</dbReference>
<dbReference type="EC" id="3.7.1.3" evidence="4 5"/>
<comment type="catalytic activity">
    <reaction evidence="6">
        <text>3-hydroxy-L-kynurenine + H2O = 3-hydroxyanthranilate + L-alanine + H(+)</text>
        <dbReference type="Rhea" id="RHEA:25143"/>
        <dbReference type="ChEBI" id="CHEBI:15377"/>
        <dbReference type="ChEBI" id="CHEBI:15378"/>
        <dbReference type="ChEBI" id="CHEBI:36559"/>
        <dbReference type="ChEBI" id="CHEBI:57972"/>
        <dbReference type="ChEBI" id="CHEBI:58125"/>
        <dbReference type="EC" id="3.7.1.3"/>
    </reaction>
</comment>
<feature type="binding site" evidence="4">
    <location>
        <position position="223"/>
    </location>
    <ligand>
        <name>pyridoxal 5'-phosphate</name>
        <dbReference type="ChEBI" id="CHEBI:597326"/>
    </ligand>
</feature>
<dbReference type="HAMAP" id="MF_01970">
    <property type="entry name" value="Kynureninase"/>
    <property type="match status" value="1"/>
</dbReference>
<evidence type="ECO:0000256" key="2">
    <source>
        <dbReference type="ARBA" id="ARBA00022801"/>
    </source>
</evidence>
<feature type="binding site" evidence="4">
    <location>
        <position position="201"/>
    </location>
    <ligand>
        <name>pyridoxal 5'-phosphate</name>
        <dbReference type="ChEBI" id="CHEBI:597326"/>
    </ligand>
</feature>
<dbReference type="GO" id="GO:0030429">
    <property type="term" value="F:kynureninase activity"/>
    <property type="evidence" value="ECO:0007669"/>
    <property type="project" value="UniProtKB-UniRule"/>
</dbReference>
<dbReference type="PANTHER" id="PTHR14084">
    <property type="entry name" value="KYNURENINASE"/>
    <property type="match status" value="1"/>
</dbReference>
<dbReference type="PANTHER" id="PTHR14084:SF0">
    <property type="entry name" value="KYNURENINASE"/>
    <property type="match status" value="1"/>
</dbReference>
<dbReference type="GO" id="GO:0005737">
    <property type="term" value="C:cytoplasm"/>
    <property type="evidence" value="ECO:0007669"/>
    <property type="project" value="UniProtKB-UniRule"/>
</dbReference>
<dbReference type="Gene3D" id="3.90.1150.10">
    <property type="entry name" value="Aspartate Aminotransferase, domain 1"/>
    <property type="match status" value="1"/>
</dbReference>
<evidence type="ECO:0000256" key="4">
    <source>
        <dbReference type="HAMAP-Rule" id="MF_01970"/>
    </source>
</evidence>
<feature type="binding site" evidence="4">
    <location>
        <position position="253"/>
    </location>
    <ligand>
        <name>pyridoxal 5'-phosphate</name>
        <dbReference type="ChEBI" id="CHEBI:597326"/>
    </ligand>
</feature>
<dbReference type="AlphaFoldDB" id="A4BV35"/>
<dbReference type="HOGENOM" id="CLU_003433_4_1_6"/>
<dbReference type="GO" id="GO:0043420">
    <property type="term" value="P:anthranilate metabolic process"/>
    <property type="evidence" value="ECO:0007669"/>
    <property type="project" value="TreeGrafter"/>
</dbReference>
<dbReference type="RefSeq" id="WP_005003709.1">
    <property type="nucleotide sequence ID" value="NZ_CH672427.1"/>
</dbReference>
<dbReference type="EMBL" id="AAOF01000022">
    <property type="protein sequence ID" value="EAR20456.1"/>
    <property type="molecule type" value="Genomic_DNA"/>
</dbReference>
<comment type="subunit">
    <text evidence="4 6">Homodimer.</text>
</comment>
<dbReference type="SUPFAM" id="SSF53383">
    <property type="entry name" value="PLP-dependent transferases"/>
    <property type="match status" value="1"/>
</dbReference>
<dbReference type="InterPro" id="IPR015421">
    <property type="entry name" value="PyrdxlP-dep_Trfase_major"/>
</dbReference>
<evidence type="ECO:0000256" key="3">
    <source>
        <dbReference type="ARBA" id="ARBA00022898"/>
    </source>
</evidence>
<comment type="cofactor">
    <cofactor evidence="4 6">
        <name>pyridoxal 5'-phosphate</name>
        <dbReference type="ChEBI" id="CHEBI:597326"/>
    </cofactor>
</comment>
<gene>
    <name evidence="4" type="primary">kynU</name>
    <name evidence="7" type="ORF">NB231_14046</name>
</gene>
<dbReference type="Pfam" id="PF22580">
    <property type="entry name" value="KYNU_C"/>
    <property type="match status" value="1"/>
</dbReference>
<dbReference type="GO" id="GO:0019441">
    <property type="term" value="P:L-tryptophan catabolic process to kynurenine"/>
    <property type="evidence" value="ECO:0007669"/>
    <property type="project" value="TreeGrafter"/>
</dbReference>
<feature type="binding site" evidence="4">
    <location>
        <position position="169"/>
    </location>
    <ligand>
        <name>pyridoxal 5'-phosphate</name>
        <dbReference type="ChEBI" id="CHEBI:597326"/>
    </ligand>
</feature>
<evidence type="ECO:0000313" key="7">
    <source>
        <dbReference type="EMBL" id="EAR20456.1"/>
    </source>
</evidence>
<dbReference type="GO" id="GO:0030170">
    <property type="term" value="F:pyridoxal phosphate binding"/>
    <property type="evidence" value="ECO:0007669"/>
    <property type="project" value="UniProtKB-UniRule"/>
</dbReference>
<dbReference type="OrthoDB" id="9812626at2"/>
<evidence type="ECO:0000256" key="5">
    <source>
        <dbReference type="NCBIfam" id="TIGR01814"/>
    </source>
</evidence>
<feature type="binding site" evidence="4">
    <location>
        <position position="198"/>
    </location>
    <ligand>
        <name>pyridoxal 5'-phosphate</name>
        <dbReference type="ChEBI" id="CHEBI:597326"/>
    </ligand>
</feature>
<comment type="function">
    <text evidence="4 6">Catalyzes the cleavage of L-kynurenine (L-Kyn) and L-3-hydroxykynurenine (L-3OHKyn) into anthranilic acid (AA) and 3-hydroxyanthranilic acid (3-OHAA), respectively.</text>
</comment>